<proteinExistence type="predicted"/>
<keyword evidence="2" id="KW-1185">Reference proteome</keyword>
<dbReference type="EMBL" id="CR522870">
    <property type="protein sequence ID" value="CAG37173.1"/>
    <property type="molecule type" value="Genomic_DNA"/>
</dbReference>
<gene>
    <name evidence="1" type="ordered locus">DP2444</name>
</gene>
<organism evidence="1 2">
    <name type="scientific">Desulfotalea psychrophila (strain LSv54 / DSM 12343)</name>
    <dbReference type="NCBI Taxonomy" id="177439"/>
    <lineage>
        <taxon>Bacteria</taxon>
        <taxon>Pseudomonadati</taxon>
        <taxon>Thermodesulfobacteriota</taxon>
        <taxon>Desulfobulbia</taxon>
        <taxon>Desulfobulbales</taxon>
        <taxon>Desulfocapsaceae</taxon>
        <taxon>Desulfotalea</taxon>
    </lineage>
</organism>
<dbReference type="HOGENOM" id="CLU_2394958_0_0_7"/>
<name>Q6AKF2_DESPS</name>
<dbReference type="Proteomes" id="UP000000602">
    <property type="component" value="Chromosome"/>
</dbReference>
<dbReference type="AlphaFoldDB" id="Q6AKF2"/>
<reference evidence="2" key="1">
    <citation type="journal article" date="2004" name="Environ. Microbiol.">
        <title>The genome of Desulfotalea psychrophila, a sulfate-reducing bacterium from permanently cold Arctic sediments.</title>
        <authorList>
            <person name="Rabus R."/>
            <person name="Ruepp A."/>
            <person name="Frickey T."/>
            <person name="Rattei T."/>
            <person name="Fartmann B."/>
            <person name="Stark M."/>
            <person name="Bauer M."/>
            <person name="Zibat A."/>
            <person name="Lombardot T."/>
            <person name="Becker I."/>
            <person name="Amann J."/>
            <person name="Gellner K."/>
            <person name="Teeling H."/>
            <person name="Leuschner W.D."/>
            <person name="Gloeckner F.-O."/>
            <person name="Lupas A.N."/>
            <person name="Amann R."/>
            <person name="Klenk H.-P."/>
        </authorList>
    </citation>
    <scope>NUCLEOTIDE SEQUENCE [LARGE SCALE GENOMIC DNA]</scope>
    <source>
        <strain evidence="2">DSM 12343 / LSv54</strain>
    </source>
</reference>
<dbReference type="STRING" id="177439.DP2444"/>
<dbReference type="KEGG" id="dps:DP2444"/>
<protein>
    <submittedName>
        <fullName evidence="1">Uncharacterized protein</fullName>
    </submittedName>
</protein>
<evidence type="ECO:0000313" key="1">
    <source>
        <dbReference type="EMBL" id="CAG37173.1"/>
    </source>
</evidence>
<sequence>MCLRISPLTINICTLTAEPLQEKKQSAKTTTQACKFQRSSAISLFTVKDSTRGEHPNSRGGWPFGRDRAASLWMVARKRDLLLPLIQKSPFYR</sequence>
<evidence type="ECO:0000313" key="2">
    <source>
        <dbReference type="Proteomes" id="UP000000602"/>
    </source>
</evidence>
<accession>Q6AKF2</accession>